<evidence type="ECO:0000313" key="4">
    <source>
        <dbReference type="Proteomes" id="UP001501455"/>
    </source>
</evidence>
<reference evidence="4" key="1">
    <citation type="journal article" date="2019" name="Int. J. Syst. Evol. Microbiol.">
        <title>The Global Catalogue of Microorganisms (GCM) 10K type strain sequencing project: providing services to taxonomists for standard genome sequencing and annotation.</title>
        <authorList>
            <consortium name="The Broad Institute Genomics Platform"/>
            <consortium name="The Broad Institute Genome Sequencing Center for Infectious Disease"/>
            <person name="Wu L."/>
            <person name="Ma J."/>
        </authorList>
    </citation>
    <scope>NUCLEOTIDE SEQUENCE [LARGE SCALE GENOMIC DNA]</scope>
    <source>
        <strain evidence="4">JCM 4816</strain>
    </source>
</reference>
<feature type="compositionally biased region" description="Low complexity" evidence="1">
    <location>
        <begin position="1"/>
        <end position="22"/>
    </location>
</feature>
<proteinExistence type="predicted"/>
<evidence type="ECO:0000256" key="1">
    <source>
        <dbReference type="SAM" id="MobiDB-lite"/>
    </source>
</evidence>
<keyword evidence="2" id="KW-0472">Membrane</keyword>
<feature type="transmembrane region" description="Helical" evidence="2">
    <location>
        <begin position="160"/>
        <end position="179"/>
    </location>
</feature>
<feature type="transmembrane region" description="Helical" evidence="2">
    <location>
        <begin position="185"/>
        <end position="204"/>
    </location>
</feature>
<keyword evidence="4" id="KW-1185">Reference proteome</keyword>
<evidence type="ECO:0008006" key="5">
    <source>
        <dbReference type="Google" id="ProtNLM"/>
    </source>
</evidence>
<accession>A0ABP6UCS3</accession>
<gene>
    <name evidence="3" type="ORF">GCM10019016_126760</name>
</gene>
<sequence length="223" mass="24297">MAAASAAGNARARARPPVSAVAHGPDERENAGYPGGDDVVPTPFEEVCAVLSLKRLLDRSLTAQATLVFLLGLGTTALIRRDEHPAVWVFHSALYTGVAVAVLAVQRRRAARAAGTDAVGLADLNRKIRRREVPQDPEEQAAVRRLVAEQLGQMERAGKWLPYWLGAMGLVAVGMFVLGAVSGSLLFPLLFAVGTLALCSWVLWMRRRSLDRLRWMRRALPQQ</sequence>
<feature type="region of interest" description="Disordered" evidence="1">
    <location>
        <begin position="1"/>
        <end position="38"/>
    </location>
</feature>
<organism evidence="3 4">
    <name type="scientific">Streptomyces prasinosporus</name>
    <dbReference type="NCBI Taxonomy" id="68256"/>
    <lineage>
        <taxon>Bacteria</taxon>
        <taxon>Bacillati</taxon>
        <taxon>Actinomycetota</taxon>
        <taxon>Actinomycetes</taxon>
        <taxon>Kitasatosporales</taxon>
        <taxon>Streptomycetaceae</taxon>
        <taxon>Streptomyces</taxon>
        <taxon>Streptomyces albogriseolus group</taxon>
    </lineage>
</organism>
<evidence type="ECO:0000256" key="2">
    <source>
        <dbReference type="SAM" id="Phobius"/>
    </source>
</evidence>
<name>A0ABP6UCS3_9ACTN</name>
<keyword evidence="2" id="KW-0812">Transmembrane</keyword>
<comment type="caution">
    <text evidence="3">The sequence shown here is derived from an EMBL/GenBank/DDBJ whole genome shotgun (WGS) entry which is preliminary data.</text>
</comment>
<dbReference type="EMBL" id="BAAAXF010000083">
    <property type="protein sequence ID" value="GAA3505563.1"/>
    <property type="molecule type" value="Genomic_DNA"/>
</dbReference>
<keyword evidence="2" id="KW-1133">Transmembrane helix</keyword>
<protein>
    <recommendedName>
        <fullName evidence="5">Integral membrane protein</fullName>
    </recommendedName>
</protein>
<evidence type="ECO:0000313" key="3">
    <source>
        <dbReference type="EMBL" id="GAA3505563.1"/>
    </source>
</evidence>
<dbReference type="Proteomes" id="UP001501455">
    <property type="component" value="Unassembled WGS sequence"/>
</dbReference>
<feature type="transmembrane region" description="Helical" evidence="2">
    <location>
        <begin position="61"/>
        <end position="79"/>
    </location>
</feature>
<feature type="transmembrane region" description="Helical" evidence="2">
    <location>
        <begin position="85"/>
        <end position="105"/>
    </location>
</feature>